<protein>
    <submittedName>
        <fullName evidence="2">Uncharacterized protein</fullName>
    </submittedName>
</protein>
<gene>
    <name evidence="2" type="ORF">CDAR_276261</name>
</gene>
<dbReference type="AlphaFoldDB" id="A0AAV4PWV2"/>
<sequence>MGKGISVTKATEGTKKATAAAALGYRSESLGIMWGLVLGSQSSDWLAAYGFILASVPPVLLCVYVYDSRCDYASAEPNAHN</sequence>
<feature type="transmembrane region" description="Helical" evidence="1">
    <location>
        <begin position="46"/>
        <end position="66"/>
    </location>
</feature>
<evidence type="ECO:0000313" key="2">
    <source>
        <dbReference type="EMBL" id="GIY01620.1"/>
    </source>
</evidence>
<comment type="caution">
    <text evidence="2">The sequence shown here is derived from an EMBL/GenBank/DDBJ whole genome shotgun (WGS) entry which is preliminary data.</text>
</comment>
<keyword evidence="1" id="KW-0472">Membrane</keyword>
<evidence type="ECO:0000313" key="3">
    <source>
        <dbReference type="Proteomes" id="UP001054837"/>
    </source>
</evidence>
<accession>A0AAV4PWV2</accession>
<proteinExistence type="predicted"/>
<keyword evidence="3" id="KW-1185">Reference proteome</keyword>
<name>A0AAV4PWV2_9ARAC</name>
<reference evidence="2 3" key="1">
    <citation type="submission" date="2021-06" db="EMBL/GenBank/DDBJ databases">
        <title>Caerostris darwini draft genome.</title>
        <authorList>
            <person name="Kono N."/>
            <person name="Arakawa K."/>
        </authorList>
    </citation>
    <scope>NUCLEOTIDE SEQUENCE [LARGE SCALE GENOMIC DNA]</scope>
</reference>
<keyword evidence="1" id="KW-0812">Transmembrane</keyword>
<dbReference type="Proteomes" id="UP001054837">
    <property type="component" value="Unassembled WGS sequence"/>
</dbReference>
<evidence type="ECO:0000256" key="1">
    <source>
        <dbReference type="SAM" id="Phobius"/>
    </source>
</evidence>
<dbReference type="EMBL" id="BPLQ01003595">
    <property type="protein sequence ID" value="GIY01620.1"/>
    <property type="molecule type" value="Genomic_DNA"/>
</dbReference>
<keyword evidence="1" id="KW-1133">Transmembrane helix</keyword>
<organism evidence="2 3">
    <name type="scientific">Caerostris darwini</name>
    <dbReference type="NCBI Taxonomy" id="1538125"/>
    <lineage>
        <taxon>Eukaryota</taxon>
        <taxon>Metazoa</taxon>
        <taxon>Ecdysozoa</taxon>
        <taxon>Arthropoda</taxon>
        <taxon>Chelicerata</taxon>
        <taxon>Arachnida</taxon>
        <taxon>Araneae</taxon>
        <taxon>Araneomorphae</taxon>
        <taxon>Entelegynae</taxon>
        <taxon>Araneoidea</taxon>
        <taxon>Araneidae</taxon>
        <taxon>Caerostris</taxon>
    </lineage>
</organism>